<keyword evidence="2" id="KW-1185">Reference proteome</keyword>
<evidence type="ECO:0000313" key="2">
    <source>
        <dbReference type="Proteomes" id="UP000663879"/>
    </source>
</evidence>
<protein>
    <submittedName>
        <fullName evidence="1">Uncharacterized protein</fullName>
    </submittedName>
</protein>
<accession>A0A813WMH6</accession>
<name>A0A813WMH6_9BILA</name>
<dbReference type="EMBL" id="CAJNOC010001318">
    <property type="protein sequence ID" value="CAF0854446.1"/>
    <property type="molecule type" value="Genomic_DNA"/>
</dbReference>
<sequence length="66" mass="7811">MDVFENFDSIESGFFEENDFKEAEDLVSTKKDDNDDICMWIDEAYSKLSEKNESQDLFTRVEKSKQ</sequence>
<reference evidence="1" key="1">
    <citation type="submission" date="2021-02" db="EMBL/GenBank/DDBJ databases">
        <authorList>
            <person name="Nowell W R."/>
        </authorList>
    </citation>
    <scope>NUCLEOTIDE SEQUENCE</scope>
    <source>
        <strain evidence="1">Ploen Becks lab</strain>
    </source>
</reference>
<proteinExistence type="predicted"/>
<gene>
    <name evidence="1" type="ORF">OXX778_LOCUS9122</name>
</gene>
<dbReference type="AlphaFoldDB" id="A0A813WMH6"/>
<comment type="caution">
    <text evidence="1">The sequence shown here is derived from an EMBL/GenBank/DDBJ whole genome shotgun (WGS) entry which is preliminary data.</text>
</comment>
<organism evidence="1 2">
    <name type="scientific">Brachionus calyciflorus</name>
    <dbReference type="NCBI Taxonomy" id="104777"/>
    <lineage>
        <taxon>Eukaryota</taxon>
        <taxon>Metazoa</taxon>
        <taxon>Spiralia</taxon>
        <taxon>Gnathifera</taxon>
        <taxon>Rotifera</taxon>
        <taxon>Eurotatoria</taxon>
        <taxon>Monogononta</taxon>
        <taxon>Pseudotrocha</taxon>
        <taxon>Ploima</taxon>
        <taxon>Brachionidae</taxon>
        <taxon>Brachionus</taxon>
    </lineage>
</organism>
<dbReference type="Proteomes" id="UP000663879">
    <property type="component" value="Unassembled WGS sequence"/>
</dbReference>
<evidence type="ECO:0000313" key="1">
    <source>
        <dbReference type="EMBL" id="CAF0854446.1"/>
    </source>
</evidence>